<dbReference type="EMBL" id="FOKA01000007">
    <property type="protein sequence ID" value="SFB10210.1"/>
    <property type="molecule type" value="Genomic_DNA"/>
</dbReference>
<keyword evidence="5" id="KW-0472">Membrane</keyword>
<evidence type="ECO:0000256" key="3">
    <source>
        <dbReference type="PROSITE-ProRule" id="PRU00464"/>
    </source>
</evidence>
<evidence type="ECO:0000259" key="6">
    <source>
        <dbReference type="PROSITE" id="PS51084"/>
    </source>
</evidence>
<feature type="domain" description="HIT" evidence="6">
    <location>
        <begin position="7"/>
        <end position="115"/>
    </location>
</feature>
<keyword evidence="5" id="KW-1133">Transmembrane helix</keyword>
<dbReference type="PANTHER" id="PTHR46648">
    <property type="entry name" value="HIT FAMILY PROTEIN 1"/>
    <property type="match status" value="1"/>
</dbReference>
<evidence type="ECO:0000256" key="2">
    <source>
        <dbReference type="PIRSR" id="PIRSR601310-3"/>
    </source>
</evidence>
<dbReference type="InterPro" id="IPR001310">
    <property type="entry name" value="Histidine_triad_HIT"/>
</dbReference>
<evidence type="ECO:0000256" key="5">
    <source>
        <dbReference type="SAM" id="Phobius"/>
    </source>
</evidence>
<dbReference type="Gene3D" id="3.30.428.10">
    <property type="entry name" value="HIT-like"/>
    <property type="match status" value="1"/>
</dbReference>
<feature type="region of interest" description="Disordered" evidence="4">
    <location>
        <begin position="140"/>
        <end position="164"/>
    </location>
</feature>
<feature type="transmembrane region" description="Helical" evidence="5">
    <location>
        <begin position="272"/>
        <end position="297"/>
    </location>
</feature>
<dbReference type="PANTHER" id="PTHR46648:SF1">
    <property type="entry name" value="ADENOSINE 5'-MONOPHOSPHORAMIDASE HNT1"/>
    <property type="match status" value="1"/>
</dbReference>
<organism evidence="7 8">
    <name type="scientific">Cellulomonas marina</name>
    <dbReference type="NCBI Taxonomy" id="988821"/>
    <lineage>
        <taxon>Bacteria</taxon>
        <taxon>Bacillati</taxon>
        <taxon>Actinomycetota</taxon>
        <taxon>Actinomycetes</taxon>
        <taxon>Micrococcales</taxon>
        <taxon>Cellulomonadaceae</taxon>
        <taxon>Cellulomonas</taxon>
    </lineage>
</organism>
<dbReference type="GO" id="GO:0003824">
    <property type="term" value="F:catalytic activity"/>
    <property type="evidence" value="ECO:0007669"/>
    <property type="project" value="InterPro"/>
</dbReference>
<evidence type="ECO:0000313" key="7">
    <source>
        <dbReference type="EMBL" id="SFB10210.1"/>
    </source>
</evidence>
<name>A0A1I0YCK3_9CELL</name>
<keyword evidence="5" id="KW-0812">Transmembrane</keyword>
<dbReference type="STRING" id="988821.SAMN05421867_1075"/>
<dbReference type="GO" id="GO:0009117">
    <property type="term" value="P:nucleotide metabolic process"/>
    <property type="evidence" value="ECO:0007669"/>
    <property type="project" value="TreeGrafter"/>
</dbReference>
<feature type="transmembrane region" description="Helical" evidence="5">
    <location>
        <begin position="208"/>
        <end position="227"/>
    </location>
</feature>
<evidence type="ECO:0000313" key="8">
    <source>
        <dbReference type="Proteomes" id="UP000199012"/>
    </source>
</evidence>
<reference evidence="7 8" key="1">
    <citation type="submission" date="2016-10" db="EMBL/GenBank/DDBJ databases">
        <authorList>
            <person name="de Groot N.N."/>
        </authorList>
    </citation>
    <scope>NUCLEOTIDE SEQUENCE [LARGE SCALE GENOMIC DNA]</scope>
    <source>
        <strain evidence="7 8">CGMCC 4.6945</strain>
    </source>
</reference>
<keyword evidence="8" id="KW-1185">Reference proteome</keyword>
<gene>
    <name evidence="7" type="ORF">SAMN05421867_1075</name>
</gene>
<dbReference type="SUPFAM" id="SSF54197">
    <property type="entry name" value="HIT-like"/>
    <property type="match status" value="1"/>
</dbReference>
<dbReference type="Pfam" id="PF01230">
    <property type="entry name" value="HIT"/>
    <property type="match status" value="1"/>
</dbReference>
<evidence type="ECO:0000256" key="1">
    <source>
        <dbReference type="PIRSR" id="PIRSR601310-1"/>
    </source>
</evidence>
<proteinExistence type="predicted"/>
<accession>A0A1I0YCK3</accession>
<sequence length="301" mass="32863">MTSPGCPFCQIAAARVPDARVVYEDQHTIAFFPDRPATRGHTLVVPKRHAPSVWDLTPEEGGQLARTVLLVADAVREAVHPDGMNIVQSNGAVATQTVEHVHVHVVPRTRRDRVTLRWPRRAAESGVALDETRRAVAARVGLQSGSAAPQTHSRGPDTISPEDRRQHLEFIQSTITRMSTASANVKTWLLPIVTAAYGYAAIQRSWGVAALGAAAVMIFAVLDANYLKQEQAFRRLYDCVAAGDPIPQFAMNPTLAAPTGARRDYWPGWDQFRSWSIALVHGPMLSIGLALVVWGLVTSSR</sequence>
<feature type="compositionally biased region" description="Polar residues" evidence="4">
    <location>
        <begin position="143"/>
        <end position="153"/>
    </location>
</feature>
<dbReference type="PROSITE" id="PS51084">
    <property type="entry name" value="HIT_2"/>
    <property type="match status" value="1"/>
</dbReference>
<dbReference type="AlphaFoldDB" id="A0A1I0YCK3"/>
<feature type="active site" description="Tele-AMP-histidine intermediate" evidence="1">
    <location>
        <position position="102"/>
    </location>
</feature>
<protein>
    <submittedName>
        <fullName evidence="7">Histidine triad (HIT) family protein</fullName>
    </submittedName>
</protein>
<feature type="short sequence motif" description="Histidine triad motif" evidence="2 3">
    <location>
        <begin position="100"/>
        <end position="104"/>
    </location>
</feature>
<dbReference type="Proteomes" id="UP000199012">
    <property type="component" value="Unassembled WGS sequence"/>
</dbReference>
<evidence type="ECO:0000256" key="4">
    <source>
        <dbReference type="SAM" id="MobiDB-lite"/>
    </source>
</evidence>
<dbReference type="InterPro" id="IPR036265">
    <property type="entry name" value="HIT-like_sf"/>
</dbReference>
<dbReference type="InterPro" id="IPR011146">
    <property type="entry name" value="HIT-like"/>
</dbReference>